<dbReference type="EMBL" id="LAZR01013379">
    <property type="protein sequence ID" value="KKM22233.1"/>
    <property type="molecule type" value="Genomic_DNA"/>
</dbReference>
<feature type="region of interest" description="Disordered" evidence="1">
    <location>
        <begin position="77"/>
        <end position="97"/>
    </location>
</feature>
<accession>A0A0F9KJ95</accession>
<proteinExistence type="predicted"/>
<reference evidence="2" key="1">
    <citation type="journal article" date="2015" name="Nature">
        <title>Complex archaea that bridge the gap between prokaryotes and eukaryotes.</title>
        <authorList>
            <person name="Spang A."/>
            <person name="Saw J.H."/>
            <person name="Jorgensen S.L."/>
            <person name="Zaremba-Niedzwiedzka K."/>
            <person name="Martijn J."/>
            <person name="Lind A.E."/>
            <person name="van Eijk R."/>
            <person name="Schleper C."/>
            <person name="Guy L."/>
            <person name="Ettema T.J."/>
        </authorList>
    </citation>
    <scope>NUCLEOTIDE SEQUENCE</scope>
</reference>
<protein>
    <submittedName>
        <fullName evidence="2">Uncharacterized protein</fullName>
    </submittedName>
</protein>
<name>A0A0F9KJ95_9ZZZZ</name>
<evidence type="ECO:0000256" key="1">
    <source>
        <dbReference type="SAM" id="MobiDB-lite"/>
    </source>
</evidence>
<gene>
    <name evidence="2" type="ORF">LCGC14_1627450</name>
</gene>
<evidence type="ECO:0000313" key="2">
    <source>
        <dbReference type="EMBL" id="KKM22233.1"/>
    </source>
</evidence>
<sequence>MWTMKRYRRKLLGRYNNPLTLSPVELLLLQKWTKIRIETPNVRLRTLPRRKLRGVVPFRGPKDRVANDTTSFNPIYGNLPASFRNPPGDFNDSNRVY</sequence>
<dbReference type="AlphaFoldDB" id="A0A0F9KJ95"/>
<comment type="caution">
    <text evidence="2">The sequence shown here is derived from an EMBL/GenBank/DDBJ whole genome shotgun (WGS) entry which is preliminary data.</text>
</comment>
<organism evidence="2">
    <name type="scientific">marine sediment metagenome</name>
    <dbReference type="NCBI Taxonomy" id="412755"/>
    <lineage>
        <taxon>unclassified sequences</taxon>
        <taxon>metagenomes</taxon>
        <taxon>ecological metagenomes</taxon>
    </lineage>
</organism>